<protein>
    <submittedName>
        <fullName evidence="1">NAPDH-dependent diflavin reductase</fullName>
    </submittedName>
</protein>
<evidence type="ECO:0000313" key="1">
    <source>
        <dbReference type="EMBL" id="KAJ1940759.1"/>
    </source>
</evidence>
<organism evidence="1 2">
    <name type="scientific">Linderina macrospora</name>
    <dbReference type="NCBI Taxonomy" id="4868"/>
    <lineage>
        <taxon>Eukaryota</taxon>
        <taxon>Fungi</taxon>
        <taxon>Fungi incertae sedis</taxon>
        <taxon>Zoopagomycota</taxon>
        <taxon>Kickxellomycotina</taxon>
        <taxon>Kickxellomycetes</taxon>
        <taxon>Kickxellales</taxon>
        <taxon>Kickxellaceae</taxon>
        <taxon>Linderina</taxon>
    </lineage>
</organism>
<sequence length="510" mass="58067">MKKLWRFLLRKSIPADALSTLSFAVFGLGDSSYRKFNFPAKRLFRRLLQLGGSPLVPRGDGDDQHYLGLDGALDPWLEELWGELMKTYPMSEPVIPDSVTPDPTFAIEFADGCTENLHATASEPEHLVRLALAERITAEEHFQDVRHFRFEFDGENEPPCWNPGDCLVVRPSNQASDVAEFLDLVQWTKDADRPIRVTARSTAPPWLPRLTTLRWLCTNYLGIAMVPRRSFFELLAYFGGSDDEKEKLMEFASTQGQDDLHAYCMRPRRTIIETLGDFPKTRLPLSHVLDIVPSIAERSFSISSAAAVTPRSVDLTVAIVDYKTRMFRRRVGLCTQWLKHMQISIEVPVRFTKGTMVLPGDTETPVIMVGPGTGIAAFMAFIRHRRHQGATANYLFFGCRGHDTDFFYREELESYMGDGSLNLFCAFSRDQDHKVYVQDRIREQAVTLWPLISERGAVVYVSGNAKQMPDDVRQAFVDVVCGQGHVDESEAEQFIENMVKTRLYQEECWE</sequence>
<proteinExistence type="predicted"/>
<reference evidence="1" key="1">
    <citation type="submission" date="2022-07" db="EMBL/GenBank/DDBJ databases">
        <title>Phylogenomic reconstructions and comparative analyses of Kickxellomycotina fungi.</title>
        <authorList>
            <person name="Reynolds N.K."/>
            <person name="Stajich J.E."/>
            <person name="Barry K."/>
            <person name="Grigoriev I.V."/>
            <person name="Crous P."/>
            <person name="Smith M.E."/>
        </authorList>
    </citation>
    <scope>NUCLEOTIDE SEQUENCE</scope>
    <source>
        <strain evidence="1">NRRL 5244</strain>
    </source>
</reference>
<keyword evidence="2" id="KW-1185">Reference proteome</keyword>
<name>A0ACC1J7R1_9FUNG</name>
<dbReference type="EMBL" id="JANBPW010002455">
    <property type="protein sequence ID" value="KAJ1940759.1"/>
    <property type="molecule type" value="Genomic_DNA"/>
</dbReference>
<evidence type="ECO:0000313" key="2">
    <source>
        <dbReference type="Proteomes" id="UP001150603"/>
    </source>
</evidence>
<accession>A0ACC1J7R1</accession>
<gene>
    <name evidence="1" type="primary">TAH18</name>
    <name evidence="1" type="ORF">FBU59_003712</name>
</gene>
<comment type="caution">
    <text evidence="1">The sequence shown here is derived from an EMBL/GenBank/DDBJ whole genome shotgun (WGS) entry which is preliminary data.</text>
</comment>
<dbReference type="Proteomes" id="UP001150603">
    <property type="component" value="Unassembled WGS sequence"/>
</dbReference>